<dbReference type="SUPFAM" id="SSF53448">
    <property type="entry name" value="Nucleotide-diphospho-sugar transferases"/>
    <property type="match status" value="1"/>
</dbReference>
<dbReference type="HOGENOM" id="CLU_025996_25_1_0"/>
<evidence type="ECO:0000313" key="2">
    <source>
        <dbReference type="EMBL" id="EPC09065.1"/>
    </source>
</evidence>
<dbReference type="InterPro" id="IPR001173">
    <property type="entry name" value="Glyco_trans_2-like"/>
</dbReference>
<feature type="domain" description="Glycosyltransferase 2-like" evidence="1">
    <location>
        <begin position="3"/>
        <end position="171"/>
    </location>
</feature>
<dbReference type="CDD" id="cd00761">
    <property type="entry name" value="Glyco_tranf_GTA_type"/>
    <property type="match status" value="1"/>
</dbReference>
<dbReference type="AlphaFoldDB" id="S2L1I9"/>
<evidence type="ECO:0000259" key="1">
    <source>
        <dbReference type="Pfam" id="PF00535"/>
    </source>
</evidence>
<reference evidence="2 3" key="1">
    <citation type="submission" date="2012-07" db="EMBL/GenBank/DDBJ databases">
        <title>The Genome Sequence of Fusobacterium ulcerans 12_1B.</title>
        <authorList>
            <consortium name="The Broad Institute Genome Sequencing Platform"/>
            <person name="Earl A."/>
            <person name="Ward D."/>
            <person name="Feldgarden M."/>
            <person name="Gevers D."/>
            <person name="Strauss J."/>
            <person name="Ambrose C.E."/>
            <person name="Allen-Vercoe E."/>
            <person name="Walker B."/>
            <person name="Young S.K."/>
            <person name="Zeng Q."/>
            <person name="Gargeya S."/>
            <person name="Fitzgerald M."/>
            <person name="Haas B."/>
            <person name="Abouelleil A."/>
            <person name="Alvarado L."/>
            <person name="Arachchi H.M."/>
            <person name="Berlin A.M."/>
            <person name="Chapman S.B."/>
            <person name="Goldberg J."/>
            <person name="Griggs A."/>
            <person name="Gujja S."/>
            <person name="Hansen M."/>
            <person name="Howarth C."/>
            <person name="Imamovic A."/>
            <person name="Larimer J."/>
            <person name="McCowen C."/>
            <person name="Montmayeur A."/>
            <person name="Murphy C."/>
            <person name="Neiman D."/>
            <person name="Pearson M."/>
            <person name="Priest M."/>
            <person name="Roberts A."/>
            <person name="Saif S."/>
            <person name="Shea T."/>
            <person name="Sisk P."/>
            <person name="Sykes S."/>
            <person name="Wortman J."/>
            <person name="Nusbaum C."/>
            <person name="Birren B."/>
        </authorList>
    </citation>
    <scope>NUCLEOTIDE SEQUENCE [LARGE SCALE GENOMIC DNA]</scope>
    <source>
        <strain evidence="2 3">12_1B</strain>
    </source>
</reference>
<accession>S2L1I9</accession>
<dbReference type="Gene3D" id="3.90.550.10">
    <property type="entry name" value="Spore Coat Polysaccharide Biosynthesis Protein SpsA, Chain A"/>
    <property type="match status" value="1"/>
</dbReference>
<keyword evidence="3" id="KW-1185">Reference proteome</keyword>
<gene>
    <name evidence="2" type="ORF">HMPREF0402_04208</name>
</gene>
<sequence length="312" mass="37350">MVSVIIPVYNVEKYLEEALESVINQSLKDIEIIVINDGSTDRSLRIIKEYANKDKRIKIINQKNQGLSIARNMGIEKAKGKYICFMDSDDYIDLKTLEICYKKCEKYKLEMVCFDAFLFSSIENFKYIANYDRSFIEVNKIFTGREFTRLCLKNKKNIVSSCLYFFKREILYKEKLKFYSGIQYEDNLFSTILFDKVERLMYINKQFYFRRYRENSITTQKATKKKLEDLFKVSDELINYRNEQCTNRISSINLKKITSGILGSILYMSLTNDLFKKEVIEKIKKEYKEYIDYKIILKILFEKIYIIYKKLN</sequence>
<comment type="caution">
    <text evidence="2">The sequence shown here is derived from an EMBL/GenBank/DDBJ whole genome shotgun (WGS) entry which is preliminary data.</text>
</comment>
<dbReference type="PATRIC" id="fig|457404.5.peg.2066"/>
<name>S2L1I9_9FUSO</name>
<organism evidence="2 3">
    <name type="scientific">Fusobacterium ulcerans 12-1B</name>
    <dbReference type="NCBI Taxonomy" id="457404"/>
    <lineage>
        <taxon>Bacteria</taxon>
        <taxon>Fusobacteriati</taxon>
        <taxon>Fusobacteriota</taxon>
        <taxon>Fusobacteriia</taxon>
        <taxon>Fusobacteriales</taxon>
        <taxon>Fusobacteriaceae</taxon>
        <taxon>Fusobacterium</taxon>
    </lineage>
</organism>
<dbReference type="Pfam" id="PF00535">
    <property type="entry name" value="Glycos_transf_2"/>
    <property type="match status" value="1"/>
</dbReference>
<evidence type="ECO:0000313" key="3">
    <source>
        <dbReference type="Proteomes" id="UP000003233"/>
    </source>
</evidence>
<protein>
    <recommendedName>
        <fullName evidence="1">Glycosyltransferase 2-like domain-containing protein</fullName>
    </recommendedName>
</protein>
<dbReference type="EMBL" id="AGWJ02000021">
    <property type="protein sequence ID" value="EPC09065.1"/>
    <property type="molecule type" value="Genomic_DNA"/>
</dbReference>
<dbReference type="PANTHER" id="PTHR22916">
    <property type="entry name" value="GLYCOSYLTRANSFERASE"/>
    <property type="match status" value="1"/>
</dbReference>
<proteinExistence type="predicted"/>
<dbReference type="InterPro" id="IPR029044">
    <property type="entry name" value="Nucleotide-diphossugar_trans"/>
</dbReference>
<dbReference type="GO" id="GO:0016758">
    <property type="term" value="F:hexosyltransferase activity"/>
    <property type="evidence" value="ECO:0007669"/>
    <property type="project" value="UniProtKB-ARBA"/>
</dbReference>
<dbReference type="PANTHER" id="PTHR22916:SF3">
    <property type="entry name" value="UDP-GLCNAC:BETAGAL BETA-1,3-N-ACETYLGLUCOSAMINYLTRANSFERASE-LIKE PROTEIN 1"/>
    <property type="match status" value="1"/>
</dbReference>
<dbReference type="RefSeq" id="WP_016361840.1">
    <property type="nucleotide sequence ID" value="NZ_KE161008.1"/>
</dbReference>
<dbReference type="Proteomes" id="UP000003233">
    <property type="component" value="Unassembled WGS sequence"/>
</dbReference>